<dbReference type="InterPro" id="IPR006523">
    <property type="entry name" value="RinA"/>
</dbReference>
<dbReference type="Proteomes" id="UP000466388">
    <property type="component" value="Unassembled WGS sequence"/>
</dbReference>
<evidence type="ECO:0000313" key="2">
    <source>
        <dbReference type="Proteomes" id="UP000466388"/>
    </source>
</evidence>
<dbReference type="NCBIfam" id="TIGR01636">
    <property type="entry name" value="phage_rinA"/>
    <property type="match status" value="1"/>
</dbReference>
<organism evidence="1 2">
    <name type="scientific">Secundilactobacillus folii</name>
    <dbReference type="NCBI Taxonomy" id="2678357"/>
    <lineage>
        <taxon>Bacteria</taxon>
        <taxon>Bacillati</taxon>
        <taxon>Bacillota</taxon>
        <taxon>Bacilli</taxon>
        <taxon>Lactobacillales</taxon>
        <taxon>Lactobacillaceae</taxon>
        <taxon>Secundilactobacillus</taxon>
    </lineage>
</organism>
<dbReference type="RefSeq" id="WP_155432453.1">
    <property type="nucleotide sequence ID" value="NZ_WNJO01000020.1"/>
</dbReference>
<dbReference type="EMBL" id="WNJO01000020">
    <property type="protein sequence ID" value="MTV83192.1"/>
    <property type="molecule type" value="Genomic_DNA"/>
</dbReference>
<proteinExistence type="predicted"/>
<keyword evidence="2" id="KW-1185">Reference proteome</keyword>
<sequence length="130" mass="15191">MNDYERQHLESILRDYPRIDKYIGVRIAKLSYPYQGHSHVLSKLAVGTMLFDDCIGTDRCLVQLEVNKKCIDYCLKHSDSATRTIIEQLYFQHATKLTLDGIGMRFNMSKSNVSRKRTAFFEFLKQELGY</sequence>
<evidence type="ECO:0000313" key="1">
    <source>
        <dbReference type="EMBL" id="MTV83192.1"/>
    </source>
</evidence>
<dbReference type="AlphaFoldDB" id="A0A7X3C448"/>
<protein>
    <recommendedName>
        <fullName evidence="3">Transcriptional regulator</fullName>
    </recommendedName>
</protein>
<name>A0A7X3C448_9LACO</name>
<comment type="caution">
    <text evidence="1">The sequence shown here is derived from an EMBL/GenBank/DDBJ whole genome shotgun (WGS) entry which is preliminary data.</text>
</comment>
<reference evidence="1 2" key="1">
    <citation type="submission" date="2019-11" db="EMBL/GenBank/DDBJ databases">
        <title>Lactobacillus sp. nov. CRM56-3, isolated from fermented tea leaves.</title>
        <authorList>
            <person name="Phuengjayaem S."/>
            <person name="Tanasupawat S."/>
        </authorList>
    </citation>
    <scope>NUCLEOTIDE SEQUENCE [LARGE SCALE GENOMIC DNA]</scope>
    <source>
        <strain evidence="1 2">CRM56-3</strain>
    </source>
</reference>
<gene>
    <name evidence="1" type="ORF">GM612_11240</name>
</gene>
<evidence type="ECO:0008006" key="3">
    <source>
        <dbReference type="Google" id="ProtNLM"/>
    </source>
</evidence>
<accession>A0A7X3C448</accession>